<evidence type="ECO:0000313" key="2">
    <source>
        <dbReference type="EMBL" id="SBW13028.1"/>
    </source>
</evidence>
<dbReference type="AlphaFoldDB" id="A0A212KN01"/>
<evidence type="ECO:0000259" key="1">
    <source>
        <dbReference type="Pfam" id="PF24299"/>
    </source>
</evidence>
<gene>
    <name evidence="2" type="ORF">KL86APRO_40050</name>
</gene>
<dbReference type="Pfam" id="PF24299">
    <property type="entry name" value="DUF7483"/>
    <property type="match status" value="1"/>
</dbReference>
<protein>
    <recommendedName>
        <fullName evidence="1">DUF7483 domain-containing protein</fullName>
    </recommendedName>
</protein>
<sequence length="690" mass="72302">MSFPFLPALRPARCGDPGAEIPFACLFDATGQYLTGTGGPGTLVAWVRRARLGAASNIVTGLAFAAADTLAGSTAVYRDPAAWMVVQANANGVWVNHALVAPGIATIGTVLGSALGGYLADVRYYAGVDLAPGSDSYINRFGVPTPRRYAGPHSAADWRREFADPLDLGADTSGNGNHAVATGLTVANQVTDTPTHTFCTLAANATFGGATISDGGLRFAYSSAGWPRAAGTTVIDVATDAVSWQLTPTNTGTPQWYFGLLGERASSPANVYTDVLALGFSGDANYDNHNFVALPAWIPTGARIEFAVIRGAVYLWINGSPAPADGSPIITGLTGRYRPMVSYSSSGANPVVWQVDFGQRGYQPRPGTRLLCTRDMACPAIKRPERYFGIRLRSGGASVADLPWSPVDIPTAVLSRRRDAAAPWRLNLSTRPGRAIATNDAAGDFAEADGLTFTRSGYAIGAAAAYQGSRVDYVWRVSAAAGFDLLTVDHVTGAPTTVTHSLGRIVDYAWVINLSTGAIKRMYHRRGLAAGQYIAINANVAAVTEAGWFASDALSLTLGSGLPSGTYAVLAWAEVPQFSSFGRHIGNAAADGAFAAMDFAPALAITKNTAVTSANYPTVQDTARSPHNPVDNRLWLSDAANAETSDGNGLCDFVSNGLKVRTTHFGLNGSGQTIIHAAWAGTPQKFGRAR</sequence>
<organism evidence="2">
    <name type="scientific">uncultured Alphaproteobacteria bacterium</name>
    <dbReference type="NCBI Taxonomy" id="91750"/>
    <lineage>
        <taxon>Bacteria</taxon>
        <taxon>Pseudomonadati</taxon>
        <taxon>Pseudomonadota</taxon>
        <taxon>Alphaproteobacteria</taxon>
        <taxon>environmental samples</taxon>
    </lineage>
</organism>
<proteinExistence type="predicted"/>
<dbReference type="InterPro" id="IPR055906">
    <property type="entry name" value="DUF7483"/>
</dbReference>
<accession>A0A212KN01</accession>
<dbReference type="EMBL" id="FLUO01000004">
    <property type="protein sequence ID" value="SBW13028.1"/>
    <property type="molecule type" value="Genomic_DNA"/>
</dbReference>
<feature type="domain" description="DUF7483" evidence="1">
    <location>
        <begin position="471"/>
        <end position="683"/>
    </location>
</feature>
<name>A0A212KN01_9PROT</name>
<reference evidence="2" key="1">
    <citation type="submission" date="2016-04" db="EMBL/GenBank/DDBJ databases">
        <authorList>
            <person name="Evans L.H."/>
            <person name="Alamgir A."/>
            <person name="Owens N."/>
            <person name="Weber N.D."/>
            <person name="Virtaneva K."/>
            <person name="Barbian K."/>
            <person name="Babar A."/>
            <person name="Rosenke K."/>
        </authorList>
    </citation>
    <scope>NUCLEOTIDE SEQUENCE</scope>
    <source>
        <strain evidence="2">86</strain>
    </source>
</reference>